<organism evidence="3 4">
    <name type="scientific">Cyanidioschyzon merolae (strain NIES-3377 / 10D)</name>
    <name type="common">Unicellular red alga</name>
    <dbReference type="NCBI Taxonomy" id="280699"/>
    <lineage>
        <taxon>Eukaryota</taxon>
        <taxon>Rhodophyta</taxon>
        <taxon>Bangiophyceae</taxon>
        <taxon>Cyanidiales</taxon>
        <taxon>Cyanidiaceae</taxon>
        <taxon>Cyanidioschyzon</taxon>
    </lineage>
</organism>
<dbReference type="eggNOG" id="ENOG502S6T3">
    <property type="taxonomic scope" value="Eukaryota"/>
</dbReference>
<reference evidence="3 4" key="1">
    <citation type="journal article" date="2004" name="Nature">
        <title>Genome sequence of the ultrasmall unicellular red alga Cyanidioschyzon merolae 10D.</title>
        <authorList>
            <person name="Matsuzaki M."/>
            <person name="Misumi O."/>
            <person name="Shin-i T."/>
            <person name="Maruyama S."/>
            <person name="Takahara M."/>
            <person name="Miyagishima S."/>
            <person name="Mori T."/>
            <person name="Nishida K."/>
            <person name="Yagisawa F."/>
            <person name="Nishida K."/>
            <person name="Yoshida Y."/>
            <person name="Nishimura Y."/>
            <person name="Nakao S."/>
            <person name="Kobayashi T."/>
            <person name="Momoyama Y."/>
            <person name="Higashiyama T."/>
            <person name="Minoda A."/>
            <person name="Sano M."/>
            <person name="Nomoto H."/>
            <person name="Oishi K."/>
            <person name="Hayashi H."/>
            <person name="Ohta F."/>
            <person name="Nishizaka S."/>
            <person name="Haga S."/>
            <person name="Miura S."/>
            <person name="Morishita T."/>
            <person name="Kabeya Y."/>
            <person name="Terasawa K."/>
            <person name="Suzuki Y."/>
            <person name="Ishii Y."/>
            <person name="Asakawa S."/>
            <person name="Takano H."/>
            <person name="Ohta N."/>
            <person name="Kuroiwa H."/>
            <person name="Tanaka K."/>
            <person name="Shimizu N."/>
            <person name="Sugano S."/>
            <person name="Sato N."/>
            <person name="Nozaki H."/>
            <person name="Ogasawara N."/>
            <person name="Kohara Y."/>
            <person name="Kuroiwa T."/>
        </authorList>
    </citation>
    <scope>NUCLEOTIDE SEQUENCE [LARGE SCALE GENOMIC DNA]</scope>
    <source>
        <strain evidence="3 4">10D</strain>
    </source>
</reference>
<dbReference type="AlphaFoldDB" id="M1V6H2"/>
<dbReference type="InterPro" id="IPR021562">
    <property type="entry name" value="DUF3007"/>
</dbReference>
<keyword evidence="2" id="KW-1133">Transmembrane helix</keyword>
<keyword evidence="2" id="KW-0812">Transmembrane</keyword>
<dbReference type="GeneID" id="16996265"/>
<gene>
    <name evidence="3" type="ORF">CYME_CMQ319C</name>
</gene>
<dbReference type="Pfam" id="PF11460">
    <property type="entry name" value="DUF3007"/>
    <property type="match status" value="1"/>
</dbReference>
<dbReference type="Proteomes" id="UP000007014">
    <property type="component" value="Chromosome 17"/>
</dbReference>
<evidence type="ECO:0000313" key="4">
    <source>
        <dbReference type="Proteomes" id="UP000007014"/>
    </source>
</evidence>
<dbReference type="RefSeq" id="XP_005538221.1">
    <property type="nucleotide sequence ID" value="XM_005538164.1"/>
</dbReference>
<sequence length="214" mass="23069">MFAFSAAPLLRTGKVSLLIAAKPSFRPCACNLSANSFGDRSVWRRSGHQRTQNARLVSVNASLDPVNEKDTTAEASLPPKPSKPPGVTRGQVIVGTLVGCVLPFVLFRALERLPGQDAVSAGRWTVAGITVLTVGWVATYLTRVGTKRTTYAQQLRAYEDAVLRRRLAELSDEELQVLLADGDDGESTGPERSFESGAASSSLSKSPEEPDRRK</sequence>
<feature type="region of interest" description="Disordered" evidence="1">
    <location>
        <begin position="67"/>
        <end position="86"/>
    </location>
</feature>
<dbReference type="KEGG" id="cme:CYME_CMQ319C"/>
<dbReference type="EMBL" id="AP006499">
    <property type="protein sequence ID" value="BAM82185.1"/>
    <property type="molecule type" value="Genomic_DNA"/>
</dbReference>
<dbReference type="Gramene" id="CMQ319CT">
    <property type="protein sequence ID" value="CMQ319CT"/>
    <property type="gene ID" value="CMQ319C"/>
</dbReference>
<evidence type="ECO:0000256" key="1">
    <source>
        <dbReference type="SAM" id="MobiDB-lite"/>
    </source>
</evidence>
<reference evidence="3 4" key="2">
    <citation type="journal article" date="2007" name="BMC Biol.">
        <title>A 100%-complete sequence reveals unusually simple genomic features in the hot-spring red alga Cyanidioschyzon merolae.</title>
        <authorList>
            <person name="Nozaki H."/>
            <person name="Takano H."/>
            <person name="Misumi O."/>
            <person name="Terasawa K."/>
            <person name="Matsuzaki M."/>
            <person name="Maruyama S."/>
            <person name="Nishida K."/>
            <person name="Yagisawa F."/>
            <person name="Yoshida Y."/>
            <person name="Fujiwara T."/>
            <person name="Takio S."/>
            <person name="Tamura K."/>
            <person name="Chung S.J."/>
            <person name="Nakamura S."/>
            <person name="Kuroiwa H."/>
            <person name="Tanaka K."/>
            <person name="Sato N."/>
            <person name="Kuroiwa T."/>
        </authorList>
    </citation>
    <scope>NUCLEOTIDE SEQUENCE [LARGE SCALE GENOMIC DNA]</scope>
    <source>
        <strain evidence="3 4">10D</strain>
    </source>
</reference>
<keyword evidence="2" id="KW-0472">Membrane</keyword>
<feature type="transmembrane region" description="Helical" evidence="2">
    <location>
        <begin position="92"/>
        <end position="110"/>
    </location>
</feature>
<name>M1V6H2_CYAM1</name>
<dbReference type="PANTHER" id="PTHR35734">
    <property type="entry name" value="OS01G0805200 PROTEIN"/>
    <property type="match status" value="1"/>
</dbReference>
<dbReference type="HOGENOM" id="CLU_1290611_0_0_1"/>
<keyword evidence="4" id="KW-1185">Reference proteome</keyword>
<accession>M1V6H2</accession>
<dbReference type="PANTHER" id="PTHR35734:SF1">
    <property type="entry name" value="OS01G0805200 PROTEIN"/>
    <property type="match status" value="1"/>
</dbReference>
<evidence type="ECO:0008006" key="5">
    <source>
        <dbReference type="Google" id="ProtNLM"/>
    </source>
</evidence>
<dbReference type="OrthoDB" id="5023at2759"/>
<evidence type="ECO:0000256" key="2">
    <source>
        <dbReference type="SAM" id="Phobius"/>
    </source>
</evidence>
<dbReference type="STRING" id="280699.M1V6H2"/>
<dbReference type="OMA" id="QNTKRDG"/>
<proteinExistence type="predicted"/>
<protein>
    <recommendedName>
        <fullName evidence="5">Transmembrane protein</fullName>
    </recommendedName>
</protein>
<evidence type="ECO:0000313" key="3">
    <source>
        <dbReference type="EMBL" id="BAM82185.1"/>
    </source>
</evidence>
<feature type="transmembrane region" description="Helical" evidence="2">
    <location>
        <begin position="122"/>
        <end position="141"/>
    </location>
</feature>
<feature type="region of interest" description="Disordered" evidence="1">
    <location>
        <begin position="178"/>
        <end position="214"/>
    </location>
</feature>
<feature type="compositionally biased region" description="Low complexity" evidence="1">
    <location>
        <begin position="195"/>
        <end position="205"/>
    </location>
</feature>